<accession>A0ABY7HV36</accession>
<keyword evidence="3" id="KW-1185">Reference proteome</keyword>
<sequence length="960" mass="102678">MSPSTLQTKRLSRAVRHALTLGGAMGLMAMTLPAHAVAESACFAPNTLDEAQRAERALPATQNICIRAANESRAAVLLPDAGQAIDDVALVKDLGGHRWGFLDNRGQLVIKPVFEQVGDFHYGLAAAKLKGKWGYIDATGKWAIQPTFDRAEDFTQVELALVENAGKTQLINRQGQTVGKPLDALVDDVQLGDGNPARLALSYKTVLLSPDDQRHVATDKMEVVQPFGKQGLFIARDADKGFGIADGDLAWRVEPQFSDITLSDNSSALAVAKVADGVVLIRDNGSRIDKTYQSVKALNGQFWLAKTADKNTLLDNGGNEIATLSNDAVAGLAVQGDYLLDNSGKETLALYVPGKKQPLSLPGGSTPLQADTGNFLLTTRGDQHRVNAIISPDGTLIGGTQPVNWLGQISHAQLINNRLWLHDSDGKIVNLVDNGGKLLLSAKNVALLADYQIQPLQRVQSDNTAPLALIKPDPQDPKAGAGFIRADGAVQLDSKWENIQPADSSESGQGGLARQFIVNTAQGTGIVDAQGKTLVPLSEDNIAPFVNGYALDYQDGKLTAIDTTGKHFALPNAFELQSLGNGWFRFRQTAAEGALWGIFDAVNQKVIAAPSYLSVGELAYGLSNVQLPNARWGIIDGEGKPLVTPDFANVRRINNALWQLEKAPKTDDQPASATESQIIANDGSVRIDLTRDLNVNQFNDGRILATSGEGQSWLLNAQGNIELHEQQTRISAVGDWVKLSRQPQVGYLNAQGIWQIQPQIQPGSAFVNQRALRVLAQGSELIDEKGTRVAAMPEGDWVWPTGSAMAVSYDLDEGKATTRYVDSTGKLVLTVSGVGSLMQKGQAVLGKPDGSKTWIDAQGHPVASVNYGDLGLVTEGLAFARIGSGYGYVNAQGSFVIPPVFSAVSAFNSGVGIVSTPTMSMMLDATGKPLARVDHECGIQVLYDGGNTRQWPQKMPVKCD</sequence>
<organism evidence="2 3">
    <name type="scientific">Rouxiella chamberiensis</name>
    <dbReference type="NCBI Taxonomy" id="1513468"/>
    <lineage>
        <taxon>Bacteria</taxon>
        <taxon>Pseudomonadati</taxon>
        <taxon>Pseudomonadota</taxon>
        <taxon>Gammaproteobacteria</taxon>
        <taxon>Enterobacterales</taxon>
        <taxon>Yersiniaceae</taxon>
        <taxon>Rouxiella</taxon>
    </lineage>
</organism>
<evidence type="ECO:0000313" key="2">
    <source>
        <dbReference type="EMBL" id="WAT02817.1"/>
    </source>
</evidence>
<proteinExistence type="predicted"/>
<protein>
    <submittedName>
        <fullName evidence="2">WG repeat-containing protein</fullName>
    </submittedName>
</protein>
<dbReference type="EMBL" id="CP114058">
    <property type="protein sequence ID" value="WAT02817.1"/>
    <property type="molecule type" value="Genomic_DNA"/>
</dbReference>
<dbReference type="RefSeq" id="WP_269128294.1">
    <property type="nucleotide sequence ID" value="NZ_CP114058.1"/>
</dbReference>
<gene>
    <name evidence="2" type="ORF">O1V66_10070</name>
</gene>
<reference evidence="2" key="1">
    <citation type="submission" date="2022-12" db="EMBL/GenBank/DDBJ databases">
        <title>Complete genome sequence of an Australian strain of Rouxiella badensis DAR84756 and resolution of the R. badensis DSM100043 and R. chamberiensis DSM28324 genomes.</title>
        <authorList>
            <person name="Paul S."/>
            <person name="Anderson P.J."/>
            <person name="Maynard G."/>
            <person name="Dyall-Smith M."/>
            <person name="Kudinha T."/>
        </authorList>
    </citation>
    <scope>NUCLEOTIDE SEQUENCE</scope>
    <source>
        <strain evidence="2">DSM 28324</strain>
    </source>
</reference>
<dbReference type="Pfam" id="PF14903">
    <property type="entry name" value="WG_beta_rep"/>
    <property type="match status" value="2"/>
</dbReference>
<dbReference type="PANTHER" id="PTHR37841">
    <property type="entry name" value="GLR2918 PROTEIN"/>
    <property type="match status" value="1"/>
</dbReference>
<dbReference type="Proteomes" id="UP001164712">
    <property type="component" value="Chromosome"/>
</dbReference>
<feature type="chain" id="PRO_5047194750" evidence="1">
    <location>
        <begin position="37"/>
        <end position="960"/>
    </location>
</feature>
<name>A0ABY7HV36_9GAMM</name>
<feature type="signal peptide" evidence="1">
    <location>
        <begin position="1"/>
        <end position="36"/>
    </location>
</feature>
<evidence type="ECO:0000313" key="3">
    <source>
        <dbReference type="Proteomes" id="UP001164712"/>
    </source>
</evidence>
<evidence type="ECO:0000256" key="1">
    <source>
        <dbReference type="SAM" id="SignalP"/>
    </source>
</evidence>
<keyword evidence="1" id="KW-0732">Signal</keyword>
<dbReference type="InterPro" id="IPR032774">
    <property type="entry name" value="WG_beta_rep"/>
</dbReference>
<dbReference type="PANTHER" id="PTHR37841:SF1">
    <property type="entry name" value="DUF3298 DOMAIN-CONTAINING PROTEIN"/>
    <property type="match status" value="1"/>
</dbReference>